<dbReference type="EMBL" id="CM001237">
    <property type="protein sequence ID" value="EHA45748.1"/>
    <property type="molecule type" value="Genomic_DNA"/>
</dbReference>
<protein>
    <submittedName>
        <fullName evidence="1">Uncharacterized protein</fullName>
    </submittedName>
</protein>
<reference evidence="1 2" key="1">
    <citation type="journal article" date="2005" name="Nature">
        <title>The genome sequence of the rice blast fungus Magnaporthe grisea.</title>
        <authorList>
            <person name="Dean R.A."/>
            <person name="Talbot N.J."/>
            <person name="Ebbole D.J."/>
            <person name="Farman M.L."/>
            <person name="Mitchell T.K."/>
            <person name="Orbach M.J."/>
            <person name="Thon M."/>
            <person name="Kulkarni R."/>
            <person name="Xu J.R."/>
            <person name="Pan H."/>
            <person name="Read N.D."/>
            <person name="Lee Y.H."/>
            <person name="Carbone I."/>
            <person name="Brown D."/>
            <person name="Oh Y.Y."/>
            <person name="Donofrio N."/>
            <person name="Jeong J.S."/>
            <person name="Soanes D.M."/>
            <person name="Djonovic S."/>
            <person name="Kolomiets E."/>
            <person name="Rehmeyer C."/>
            <person name="Li W."/>
            <person name="Harding M."/>
            <person name="Kim S."/>
            <person name="Lebrun M.H."/>
            <person name="Bohnert H."/>
            <person name="Coughlan S."/>
            <person name="Butler J."/>
            <person name="Calvo S."/>
            <person name="Ma L.J."/>
            <person name="Nicol R."/>
            <person name="Purcell S."/>
            <person name="Nusbaum C."/>
            <person name="Galagan J.E."/>
            <person name="Birren B.W."/>
        </authorList>
    </citation>
    <scope>NUCLEOTIDE SEQUENCE [LARGE SCALE GENOMIC DNA]</scope>
    <source>
        <strain evidence="2">70-15 / ATCC MYA-4617 / FGSC 8958</strain>
    </source>
</reference>
<dbReference type="Proteomes" id="UP000009058">
    <property type="component" value="Chromosome 7"/>
</dbReference>
<evidence type="ECO:0000313" key="2">
    <source>
        <dbReference type="Proteomes" id="UP000009058"/>
    </source>
</evidence>
<keyword evidence="2" id="KW-1185">Reference proteome</keyword>
<accession>G4NJT1</accession>
<dbReference type="AlphaFoldDB" id="G4NJT1"/>
<sequence length="89" mass="10211">MVDYRAANVRMFNWGRMARQQGRKLNQLDANGHVLEADLWGKAAQDWRARTWILLVASITVDRWPRCALNPGDIAGMYSYLVVFGLTRS</sequence>
<dbReference type="HOGENOM" id="CLU_2455170_0_0_1"/>
<proteinExistence type="predicted"/>
<dbReference type="RefSeq" id="XP_003720491.1">
    <property type="nucleotide sequence ID" value="XM_003720443.1"/>
</dbReference>
<name>G4NJT1_PYRO7</name>
<evidence type="ECO:0000313" key="1">
    <source>
        <dbReference type="EMBL" id="EHA45748.1"/>
    </source>
</evidence>
<reference key="2">
    <citation type="submission" date="2011-05" db="EMBL/GenBank/DDBJ databases">
        <title>The Genome Sequence of Magnaporthe oryzae 70-15.</title>
        <authorList>
            <consortium name="The Broad Institute Genome Sequencing Platform"/>
            <person name="Ma L.-J."/>
            <person name="Dead R."/>
            <person name="Young S.K."/>
            <person name="Zeng Q."/>
            <person name="Gargeya S."/>
            <person name="Fitzgerald M."/>
            <person name="Haas B."/>
            <person name="Abouelleil A."/>
            <person name="Alvarado L."/>
            <person name="Arachchi H.M."/>
            <person name="Berlin A."/>
            <person name="Brown A."/>
            <person name="Chapman S.B."/>
            <person name="Chen Z."/>
            <person name="Dunbar C."/>
            <person name="Freedman E."/>
            <person name="Gearin G."/>
            <person name="Gellesch M."/>
            <person name="Goldberg J."/>
            <person name="Griggs A."/>
            <person name="Gujja S."/>
            <person name="Heiman D."/>
            <person name="Howarth C."/>
            <person name="Larson L."/>
            <person name="Lui A."/>
            <person name="MacDonald P.J.P."/>
            <person name="Mehta T."/>
            <person name="Montmayeur A."/>
            <person name="Murphy C."/>
            <person name="Neiman D."/>
            <person name="Pearson M."/>
            <person name="Priest M."/>
            <person name="Roberts A."/>
            <person name="Saif S."/>
            <person name="Shea T."/>
            <person name="Shenoy N."/>
            <person name="Sisk P."/>
            <person name="Stolte C."/>
            <person name="Sykes S."/>
            <person name="Yandava C."/>
            <person name="Wortman J."/>
            <person name="Nusbaum C."/>
            <person name="Birren B."/>
        </authorList>
    </citation>
    <scope>NUCLEOTIDE SEQUENCE</scope>
    <source>
        <strain>70-15</strain>
    </source>
</reference>
<organism evidence="1 2">
    <name type="scientific">Pyricularia oryzae (strain 70-15 / ATCC MYA-4617 / FGSC 8958)</name>
    <name type="common">Rice blast fungus</name>
    <name type="synonym">Magnaporthe oryzae</name>
    <dbReference type="NCBI Taxonomy" id="242507"/>
    <lineage>
        <taxon>Eukaryota</taxon>
        <taxon>Fungi</taxon>
        <taxon>Dikarya</taxon>
        <taxon>Ascomycota</taxon>
        <taxon>Pezizomycotina</taxon>
        <taxon>Sordariomycetes</taxon>
        <taxon>Sordariomycetidae</taxon>
        <taxon>Magnaporthales</taxon>
        <taxon>Pyriculariaceae</taxon>
        <taxon>Pyricularia</taxon>
    </lineage>
</organism>
<gene>
    <name evidence="1" type="ORF">MGG_17850</name>
</gene>
<dbReference type="InParanoid" id="G4NJT1"/>
<dbReference type="KEGG" id="mgr:MGG_17850"/>
<dbReference type="GeneID" id="12987374"/>
<dbReference type="VEuPathDB" id="FungiDB:MGG_17850"/>